<feature type="transmembrane region" description="Helical" evidence="6">
    <location>
        <begin position="112"/>
        <end position="132"/>
    </location>
</feature>
<evidence type="ECO:0000313" key="7">
    <source>
        <dbReference type="EMBL" id="RGM08788.1"/>
    </source>
</evidence>
<dbReference type="Pfam" id="PF01943">
    <property type="entry name" value="Polysacc_synt"/>
    <property type="match status" value="1"/>
</dbReference>
<dbReference type="PANTHER" id="PTHR30250:SF11">
    <property type="entry name" value="O-ANTIGEN TRANSPORTER-RELATED"/>
    <property type="match status" value="1"/>
</dbReference>
<feature type="transmembrane region" description="Helical" evidence="6">
    <location>
        <begin position="331"/>
        <end position="351"/>
    </location>
</feature>
<evidence type="ECO:0000256" key="3">
    <source>
        <dbReference type="ARBA" id="ARBA00022692"/>
    </source>
</evidence>
<keyword evidence="3 6" id="KW-0812">Transmembrane</keyword>
<dbReference type="CDD" id="cd13128">
    <property type="entry name" value="MATE_Wzx_like"/>
    <property type="match status" value="1"/>
</dbReference>
<feature type="transmembrane region" description="Helical" evidence="6">
    <location>
        <begin position="21"/>
        <end position="39"/>
    </location>
</feature>
<name>A0A3E4UHF5_9FIRM</name>
<dbReference type="Proteomes" id="UP000261257">
    <property type="component" value="Unassembled WGS sequence"/>
</dbReference>
<keyword evidence="2" id="KW-1003">Cell membrane</keyword>
<keyword evidence="5 6" id="KW-0472">Membrane</keyword>
<evidence type="ECO:0000256" key="1">
    <source>
        <dbReference type="ARBA" id="ARBA00004651"/>
    </source>
</evidence>
<reference evidence="7 8" key="1">
    <citation type="submission" date="2018-08" db="EMBL/GenBank/DDBJ databases">
        <title>A genome reference for cultivated species of the human gut microbiota.</title>
        <authorList>
            <person name="Zou Y."/>
            <person name="Xue W."/>
            <person name="Luo G."/>
        </authorList>
    </citation>
    <scope>NUCLEOTIDE SEQUENCE [LARGE SCALE GENOMIC DNA]</scope>
    <source>
        <strain evidence="7 8">TF05-11AC</strain>
    </source>
</reference>
<feature type="transmembrane region" description="Helical" evidence="6">
    <location>
        <begin position="363"/>
        <end position="380"/>
    </location>
</feature>
<organism evidence="7 8">
    <name type="scientific">Hungatella hathewayi</name>
    <dbReference type="NCBI Taxonomy" id="154046"/>
    <lineage>
        <taxon>Bacteria</taxon>
        <taxon>Bacillati</taxon>
        <taxon>Bacillota</taxon>
        <taxon>Clostridia</taxon>
        <taxon>Lachnospirales</taxon>
        <taxon>Lachnospiraceae</taxon>
        <taxon>Hungatella</taxon>
    </lineage>
</organism>
<dbReference type="GO" id="GO:0005886">
    <property type="term" value="C:plasma membrane"/>
    <property type="evidence" value="ECO:0007669"/>
    <property type="project" value="UniProtKB-SubCell"/>
</dbReference>
<accession>A0A3E4UHF5</accession>
<dbReference type="RefSeq" id="WP_117620548.1">
    <property type="nucleotide sequence ID" value="NZ_QRQF01000001.1"/>
</dbReference>
<sequence length="425" mass="48295">MIDKSIKQVFFNIGWLIFDKLFILAMNLIVIFTIANYYGPEKYGLYQYSLNIVLILEVAVQLIDGRVVKKQYNEDNYDEVVFNVTLAKLLLSIIIMGISSIVILFSKREEEFSFILFILLLDSIVKNLRFGMENRFEYILQSKKVVIASNIGLLTGTFLQLSAVCFHASIIYLSLIQLTATFISMVILYLQYRKNFRSHVFKQKINKLLILDIGRESLPLAIASAAATIYTRCDSVMLGMILTTKEVGIYSISSKLISTIQILAIPIQTTIYVKMLEWKKDPIKYEKNYIRITSAATWISIVGVLLSFIVLPYIFTLLKPDYLPAIDSYKILSVGSICAYNAVLRSCHFTITGNGKILMQTQIITVIINILLNYSFISVWGMNGAAIATAVSQFISLIVSNIFYKDARFVFKAQWKALNPIHIVQ</sequence>
<protein>
    <submittedName>
        <fullName evidence="7">Flippase</fullName>
    </submittedName>
</protein>
<keyword evidence="4 6" id="KW-1133">Transmembrane helix</keyword>
<evidence type="ECO:0000256" key="2">
    <source>
        <dbReference type="ARBA" id="ARBA00022475"/>
    </source>
</evidence>
<feature type="transmembrane region" description="Helical" evidence="6">
    <location>
        <begin position="289"/>
        <end position="311"/>
    </location>
</feature>
<comment type="caution">
    <text evidence="7">The sequence shown here is derived from an EMBL/GenBank/DDBJ whole genome shotgun (WGS) entry which is preliminary data.</text>
</comment>
<feature type="transmembrane region" description="Helical" evidence="6">
    <location>
        <begin position="80"/>
        <end position="106"/>
    </location>
</feature>
<dbReference type="InterPro" id="IPR002797">
    <property type="entry name" value="Polysacc_synth"/>
</dbReference>
<dbReference type="EMBL" id="QSSQ01000001">
    <property type="protein sequence ID" value="RGM08788.1"/>
    <property type="molecule type" value="Genomic_DNA"/>
</dbReference>
<feature type="transmembrane region" description="Helical" evidence="6">
    <location>
        <begin position="170"/>
        <end position="192"/>
    </location>
</feature>
<dbReference type="InterPro" id="IPR050833">
    <property type="entry name" value="Poly_Biosynth_Transport"/>
</dbReference>
<dbReference type="PANTHER" id="PTHR30250">
    <property type="entry name" value="PST FAMILY PREDICTED COLANIC ACID TRANSPORTER"/>
    <property type="match status" value="1"/>
</dbReference>
<proteinExistence type="predicted"/>
<feature type="transmembrane region" description="Helical" evidence="6">
    <location>
        <begin position="144"/>
        <end position="164"/>
    </location>
</feature>
<feature type="transmembrane region" description="Helical" evidence="6">
    <location>
        <begin position="45"/>
        <end position="68"/>
    </location>
</feature>
<evidence type="ECO:0000256" key="6">
    <source>
        <dbReference type="SAM" id="Phobius"/>
    </source>
</evidence>
<evidence type="ECO:0000313" key="8">
    <source>
        <dbReference type="Proteomes" id="UP000261257"/>
    </source>
</evidence>
<evidence type="ECO:0000256" key="5">
    <source>
        <dbReference type="ARBA" id="ARBA00023136"/>
    </source>
</evidence>
<dbReference type="AlphaFoldDB" id="A0A3E4UHF5"/>
<gene>
    <name evidence="7" type="ORF">DXC39_02150</name>
</gene>
<comment type="subcellular location">
    <subcellularLocation>
        <location evidence="1">Cell membrane</location>
        <topology evidence="1">Multi-pass membrane protein</topology>
    </subcellularLocation>
</comment>
<feature type="transmembrane region" description="Helical" evidence="6">
    <location>
        <begin position="386"/>
        <end position="404"/>
    </location>
</feature>
<evidence type="ECO:0000256" key="4">
    <source>
        <dbReference type="ARBA" id="ARBA00022989"/>
    </source>
</evidence>